<feature type="region of interest" description="Disordered" evidence="1">
    <location>
        <begin position="1"/>
        <end position="64"/>
    </location>
</feature>
<name>B0T520_CAUSK</name>
<gene>
    <name evidence="2" type="ordered locus">Caul_4846</name>
</gene>
<dbReference type="AlphaFoldDB" id="B0T520"/>
<evidence type="ECO:0000256" key="1">
    <source>
        <dbReference type="SAM" id="MobiDB-lite"/>
    </source>
</evidence>
<feature type="compositionally biased region" description="Basic and acidic residues" evidence="1">
    <location>
        <begin position="36"/>
        <end position="46"/>
    </location>
</feature>
<protein>
    <submittedName>
        <fullName evidence="2">Uncharacterized protein</fullName>
    </submittedName>
</protein>
<dbReference type="EMBL" id="CP000927">
    <property type="protein sequence ID" value="ABZ73966.1"/>
    <property type="molecule type" value="Genomic_DNA"/>
</dbReference>
<feature type="compositionally biased region" description="Basic and acidic residues" evidence="1">
    <location>
        <begin position="54"/>
        <end position="64"/>
    </location>
</feature>
<sequence length="64" mass="7115">MAQPEDRSPAPSEVDPDGATEARYAADDNLDLDAGDLPHNDELDRQHGRKTRQARKDEISNRSV</sequence>
<evidence type="ECO:0000313" key="2">
    <source>
        <dbReference type="EMBL" id="ABZ73966.1"/>
    </source>
</evidence>
<organism evidence="2">
    <name type="scientific">Caulobacter sp. (strain K31)</name>
    <dbReference type="NCBI Taxonomy" id="366602"/>
    <lineage>
        <taxon>Bacteria</taxon>
        <taxon>Pseudomonadati</taxon>
        <taxon>Pseudomonadota</taxon>
        <taxon>Alphaproteobacteria</taxon>
        <taxon>Caulobacterales</taxon>
        <taxon>Caulobacteraceae</taxon>
        <taxon>Caulobacter</taxon>
    </lineage>
</organism>
<proteinExistence type="predicted"/>
<accession>B0T520</accession>
<dbReference type="KEGG" id="cak:Caul_4846"/>
<reference evidence="2" key="1">
    <citation type="submission" date="2008-01" db="EMBL/GenBank/DDBJ databases">
        <title>Complete sequence of chromosome of Caulobacter sp. K31.</title>
        <authorList>
            <consortium name="US DOE Joint Genome Institute"/>
            <person name="Copeland A."/>
            <person name="Lucas S."/>
            <person name="Lapidus A."/>
            <person name="Barry K."/>
            <person name="Glavina del Rio T."/>
            <person name="Dalin E."/>
            <person name="Tice H."/>
            <person name="Pitluck S."/>
            <person name="Bruce D."/>
            <person name="Goodwin L."/>
            <person name="Thompson L.S."/>
            <person name="Brettin T."/>
            <person name="Detter J.C."/>
            <person name="Han C."/>
            <person name="Schmutz J."/>
            <person name="Larimer F."/>
            <person name="Land M."/>
            <person name="Hauser L."/>
            <person name="Kyrpides N."/>
            <person name="Kim E."/>
            <person name="Stephens C."/>
            <person name="Richardson P."/>
        </authorList>
    </citation>
    <scope>NUCLEOTIDE SEQUENCE [LARGE SCALE GENOMIC DNA]</scope>
    <source>
        <strain evidence="2">K31</strain>
    </source>
</reference>
<dbReference type="HOGENOM" id="CLU_2859475_0_0_5"/>